<feature type="transmembrane region" description="Helical" evidence="9">
    <location>
        <begin position="287"/>
        <end position="307"/>
    </location>
</feature>
<evidence type="ECO:0000256" key="5">
    <source>
        <dbReference type="ARBA" id="ARBA00022692"/>
    </source>
</evidence>
<feature type="region of interest" description="Disordered" evidence="8">
    <location>
        <begin position="631"/>
        <end position="673"/>
    </location>
</feature>
<feature type="transmembrane region" description="Helical" evidence="9">
    <location>
        <begin position="319"/>
        <end position="342"/>
    </location>
</feature>
<feature type="transmembrane region" description="Helical" evidence="9">
    <location>
        <begin position="405"/>
        <end position="424"/>
    </location>
</feature>
<comment type="caution">
    <text evidence="10">The sequence shown here is derived from an EMBL/GenBank/DDBJ whole genome shotgun (WGS) entry which is preliminary data.</text>
</comment>
<keyword evidence="3" id="KW-0813">Transport</keyword>
<organism evidence="10 11">
    <name type="scientific">Nesterenkonia lutea</name>
    <dbReference type="NCBI Taxonomy" id="272919"/>
    <lineage>
        <taxon>Bacteria</taxon>
        <taxon>Bacillati</taxon>
        <taxon>Actinomycetota</taxon>
        <taxon>Actinomycetes</taxon>
        <taxon>Micrococcales</taxon>
        <taxon>Micrococcaceae</taxon>
        <taxon>Nesterenkonia</taxon>
    </lineage>
</organism>
<keyword evidence="4" id="KW-1003">Cell membrane</keyword>
<evidence type="ECO:0000256" key="3">
    <source>
        <dbReference type="ARBA" id="ARBA00022448"/>
    </source>
</evidence>
<feature type="compositionally biased region" description="Low complexity" evidence="8">
    <location>
        <begin position="651"/>
        <end position="662"/>
    </location>
</feature>
<sequence length="673" mass="72557">MSEEQPPKRSQRIGEETRRVSRRAGHALGQLNPISRASYPHDTHPALVPGIGIDEQRRRYSIDWFIFAVTGVLTVAFVIWGVADPAGVSEVAGVAYDWTMVHAGWLFNALAVVVLVFLLILAATRYGRIPLGKDGEQPEYSTFAWIAMLFAAGIGIGVLFWGPAEPLAYFHNVPAPLDHEPGSNQALHSAMAQTYFHWGLHAWGIYALVGGAVAYAAYRRGRVPLMSAIFEKLFGKKHSEGFAGKMIDMFAIVATLFGTAAALGIAVMQIGQGVVIVSGASELTNTMMVVIIAVLSACFVVSAVSGISRGIRYLSSINIVLTVGVITLFFIAGPTLFLLNLLPSAFMEYLGTMFQMMGRSASWGQETLDFQSAWTVYYWAWWISWSPFVGIFIARVSRGRTIRQFILGVILVPSSLLFVAYGVMGGTSMWLSREGQGGVSPDLSAPEVLFAVIDALPFLQWLPIVVVVILAIFFITSADSASVVMGILTTRGDQDPNKLVVVFWGLVMAGVATVMLLLGEGTALQGLQSLVIVTALPFAVVLILIMIAWSRELATDPHALREKYADLAVSNAVLDGVHRYGDDFALEVVPTDPGEGAGAQVDSEHGDYTSWYQRTDEHGAPVGYDFATGEWADGWDPETGEIGTVVTGDVPDSPAASDSPAAEPDPEGQTTSR</sequence>
<dbReference type="EMBL" id="JADBED010000001">
    <property type="protein sequence ID" value="MBE1524827.1"/>
    <property type="molecule type" value="Genomic_DNA"/>
</dbReference>
<keyword evidence="6 9" id="KW-1133">Transmembrane helix</keyword>
<feature type="transmembrane region" description="Helical" evidence="9">
    <location>
        <begin position="499"/>
        <end position="518"/>
    </location>
</feature>
<evidence type="ECO:0000256" key="6">
    <source>
        <dbReference type="ARBA" id="ARBA00022989"/>
    </source>
</evidence>
<keyword evidence="5 9" id="KW-0812">Transmembrane</keyword>
<comment type="similarity">
    <text evidence="2">Belongs to the BCCT transporter (TC 2.A.15) family.</text>
</comment>
<feature type="transmembrane region" description="Helical" evidence="9">
    <location>
        <begin position="195"/>
        <end position="218"/>
    </location>
</feature>
<keyword evidence="11" id="KW-1185">Reference proteome</keyword>
<dbReference type="PANTHER" id="PTHR30047">
    <property type="entry name" value="HIGH-AFFINITY CHOLINE TRANSPORT PROTEIN-RELATED"/>
    <property type="match status" value="1"/>
</dbReference>
<evidence type="ECO:0000313" key="10">
    <source>
        <dbReference type="EMBL" id="MBE1524827.1"/>
    </source>
</evidence>
<gene>
    <name evidence="10" type="ORF">H4W27_001945</name>
</gene>
<accession>A0ABR9JFW6</accession>
<dbReference type="Pfam" id="PF02028">
    <property type="entry name" value="BCCT"/>
    <property type="match status" value="1"/>
</dbReference>
<dbReference type="Proteomes" id="UP000643525">
    <property type="component" value="Unassembled WGS sequence"/>
</dbReference>
<feature type="transmembrane region" description="Helical" evidence="9">
    <location>
        <begin position="246"/>
        <end position="267"/>
    </location>
</feature>
<dbReference type="RefSeq" id="WP_192595788.1">
    <property type="nucleotide sequence ID" value="NZ_BAAALJ010000003.1"/>
</dbReference>
<dbReference type="NCBIfam" id="TIGR00842">
    <property type="entry name" value="bcct"/>
    <property type="match status" value="1"/>
</dbReference>
<evidence type="ECO:0000256" key="1">
    <source>
        <dbReference type="ARBA" id="ARBA00004651"/>
    </source>
</evidence>
<dbReference type="PANTHER" id="PTHR30047:SF7">
    <property type="entry name" value="HIGH-AFFINITY CHOLINE TRANSPORT PROTEIN"/>
    <property type="match status" value="1"/>
</dbReference>
<keyword evidence="7 9" id="KW-0472">Membrane</keyword>
<evidence type="ECO:0000256" key="9">
    <source>
        <dbReference type="SAM" id="Phobius"/>
    </source>
</evidence>
<name>A0ABR9JFW6_9MICC</name>
<feature type="transmembrane region" description="Helical" evidence="9">
    <location>
        <begin position="143"/>
        <end position="162"/>
    </location>
</feature>
<protein>
    <submittedName>
        <fullName evidence="10">Choline/carnitine/betaine transport</fullName>
    </submittedName>
</protein>
<dbReference type="InterPro" id="IPR018093">
    <property type="entry name" value="BCCT_CS"/>
</dbReference>
<evidence type="ECO:0000256" key="2">
    <source>
        <dbReference type="ARBA" id="ARBA00005658"/>
    </source>
</evidence>
<evidence type="ECO:0000256" key="8">
    <source>
        <dbReference type="SAM" id="MobiDB-lite"/>
    </source>
</evidence>
<feature type="transmembrane region" description="Helical" evidence="9">
    <location>
        <begin position="64"/>
        <end position="83"/>
    </location>
</feature>
<feature type="transmembrane region" description="Helical" evidence="9">
    <location>
        <begin position="458"/>
        <end position="478"/>
    </location>
</feature>
<evidence type="ECO:0000256" key="7">
    <source>
        <dbReference type="ARBA" id="ARBA00023136"/>
    </source>
</evidence>
<dbReference type="InterPro" id="IPR000060">
    <property type="entry name" value="BCCT_transptr"/>
</dbReference>
<proteinExistence type="inferred from homology"/>
<feature type="transmembrane region" description="Helical" evidence="9">
    <location>
        <begin position="103"/>
        <end position="122"/>
    </location>
</feature>
<evidence type="ECO:0000256" key="4">
    <source>
        <dbReference type="ARBA" id="ARBA00022475"/>
    </source>
</evidence>
<evidence type="ECO:0000313" key="11">
    <source>
        <dbReference type="Proteomes" id="UP000643525"/>
    </source>
</evidence>
<feature type="transmembrane region" description="Helical" evidence="9">
    <location>
        <begin position="376"/>
        <end position="393"/>
    </location>
</feature>
<reference evidence="10 11" key="1">
    <citation type="submission" date="2020-10" db="EMBL/GenBank/DDBJ databases">
        <title>Sequencing the genomes of 1000 actinobacteria strains.</title>
        <authorList>
            <person name="Klenk H.-P."/>
        </authorList>
    </citation>
    <scope>NUCLEOTIDE SEQUENCE [LARGE SCALE GENOMIC DNA]</scope>
    <source>
        <strain evidence="10 11">DSM 15666</strain>
    </source>
</reference>
<comment type="subcellular location">
    <subcellularLocation>
        <location evidence="1">Cell membrane</location>
        <topology evidence="1">Multi-pass membrane protein</topology>
    </subcellularLocation>
</comment>
<feature type="transmembrane region" description="Helical" evidence="9">
    <location>
        <begin position="530"/>
        <end position="549"/>
    </location>
</feature>
<dbReference type="PROSITE" id="PS01303">
    <property type="entry name" value="BCCT"/>
    <property type="match status" value="1"/>
</dbReference>